<keyword evidence="1" id="KW-0812">Transmembrane</keyword>
<evidence type="ECO:0008006" key="4">
    <source>
        <dbReference type="Google" id="ProtNLM"/>
    </source>
</evidence>
<keyword evidence="1" id="KW-1133">Transmembrane helix</keyword>
<keyword evidence="1" id="KW-0472">Membrane</keyword>
<feature type="transmembrane region" description="Helical" evidence="1">
    <location>
        <begin position="28"/>
        <end position="50"/>
    </location>
</feature>
<dbReference type="OrthoDB" id="5866451at2759"/>
<dbReference type="AlphaFoldDB" id="A0A3P6SX60"/>
<evidence type="ECO:0000256" key="1">
    <source>
        <dbReference type="SAM" id="Phobius"/>
    </source>
</evidence>
<gene>
    <name evidence="2" type="ORF">CGOC_LOCUS4204</name>
</gene>
<name>A0A3P6SX60_CYLGO</name>
<organism evidence="2 3">
    <name type="scientific">Cylicostephanus goldi</name>
    <name type="common">Nematode worm</name>
    <dbReference type="NCBI Taxonomy" id="71465"/>
    <lineage>
        <taxon>Eukaryota</taxon>
        <taxon>Metazoa</taxon>
        <taxon>Ecdysozoa</taxon>
        <taxon>Nematoda</taxon>
        <taxon>Chromadorea</taxon>
        <taxon>Rhabditida</taxon>
        <taxon>Rhabditina</taxon>
        <taxon>Rhabditomorpha</taxon>
        <taxon>Strongyloidea</taxon>
        <taxon>Strongylidae</taxon>
        <taxon>Cylicostephanus</taxon>
    </lineage>
</organism>
<sequence length="133" mass="15527">MSYEAIYANFSGNFQMTIYIDDYYFSDVLIYLPIHTLTIIYVSIMLISIANNAYMQHRPKKMFLTSAFFFFLAAAYNFVTDVGYLMMKDKEMTVQYCSIIRNFIQNPIAAQGLVEAIDRYFIIFEHGVLQPIT</sequence>
<protein>
    <recommendedName>
        <fullName evidence="4">G-protein coupled receptors family 1 profile domain-containing protein</fullName>
    </recommendedName>
</protein>
<evidence type="ECO:0000313" key="3">
    <source>
        <dbReference type="Proteomes" id="UP000271889"/>
    </source>
</evidence>
<feature type="transmembrane region" description="Helical" evidence="1">
    <location>
        <begin position="62"/>
        <end position="79"/>
    </location>
</feature>
<reference evidence="2 3" key="1">
    <citation type="submission" date="2018-11" db="EMBL/GenBank/DDBJ databases">
        <authorList>
            <consortium name="Pathogen Informatics"/>
        </authorList>
    </citation>
    <scope>NUCLEOTIDE SEQUENCE [LARGE SCALE GENOMIC DNA]</scope>
</reference>
<keyword evidence="3" id="KW-1185">Reference proteome</keyword>
<evidence type="ECO:0000313" key="2">
    <source>
        <dbReference type="EMBL" id="VDK58061.1"/>
    </source>
</evidence>
<accession>A0A3P6SX60</accession>
<proteinExistence type="predicted"/>
<dbReference type="EMBL" id="UYRV01011352">
    <property type="protein sequence ID" value="VDK58061.1"/>
    <property type="molecule type" value="Genomic_DNA"/>
</dbReference>
<dbReference type="Proteomes" id="UP000271889">
    <property type="component" value="Unassembled WGS sequence"/>
</dbReference>